<dbReference type="EMBL" id="PQIB02000009">
    <property type="protein sequence ID" value="RLM99781.1"/>
    <property type="molecule type" value="Genomic_DNA"/>
</dbReference>
<gene>
    <name evidence="2" type="ORF">C2845_PM06G16330</name>
</gene>
<comment type="caution">
    <text evidence="2">The sequence shown here is derived from an EMBL/GenBank/DDBJ whole genome shotgun (WGS) entry which is preliminary data.</text>
</comment>
<keyword evidence="1" id="KW-0472">Membrane</keyword>
<feature type="transmembrane region" description="Helical" evidence="1">
    <location>
        <begin position="20"/>
        <end position="37"/>
    </location>
</feature>
<organism evidence="2 3">
    <name type="scientific">Panicum miliaceum</name>
    <name type="common">Proso millet</name>
    <name type="synonym">Broomcorn millet</name>
    <dbReference type="NCBI Taxonomy" id="4540"/>
    <lineage>
        <taxon>Eukaryota</taxon>
        <taxon>Viridiplantae</taxon>
        <taxon>Streptophyta</taxon>
        <taxon>Embryophyta</taxon>
        <taxon>Tracheophyta</taxon>
        <taxon>Spermatophyta</taxon>
        <taxon>Magnoliopsida</taxon>
        <taxon>Liliopsida</taxon>
        <taxon>Poales</taxon>
        <taxon>Poaceae</taxon>
        <taxon>PACMAD clade</taxon>
        <taxon>Panicoideae</taxon>
        <taxon>Panicodae</taxon>
        <taxon>Paniceae</taxon>
        <taxon>Panicinae</taxon>
        <taxon>Panicum</taxon>
        <taxon>Panicum sect. Panicum</taxon>
    </lineage>
</organism>
<protein>
    <submittedName>
        <fullName evidence="2">Uncharacterized protein</fullName>
    </submittedName>
</protein>
<dbReference type="Proteomes" id="UP000275267">
    <property type="component" value="Unassembled WGS sequence"/>
</dbReference>
<evidence type="ECO:0000313" key="3">
    <source>
        <dbReference type="Proteomes" id="UP000275267"/>
    </source>
</evidence>
<keyword evidence="1" id="KW-0812">Transmembrane</keyword>
<evidence type="ECO:0000256" key="1">
    <source>
        <dbReference type="SAM" id="Phobius"/>
    </source>
</evidence>
<keyword evidence="3" id="KW-1185">Reference proteome</keyword>
<accession>A0A3L6RBY5</accession>
<reference evidence="3" key="1">
    <citation type="journal article" date="2019" name="Nat. Commun.">
        <title>The genome of broomcorn millet.</title>
        <authorList>
            <person name="Zou C."/>
            <person name="Miki D."/>
            <person name="Li D."/>
            <person name="Tang Q."/>
            <person name="Xiao L."/>
            <person name="Rajput S."/>
            <person name="Deng P."/>
            <person name="Jia W."/>
            <person name="Huang R."/>
            <person name="Zhang M."/>
            <person name="Sun Y."/>
            <person name="Hu J."/>
            <person name="Fu X."/>
            <person name="Schnable P.S."/>
            <person name="Li F."/>
            <person name="Zhang H."/>
            <person name="Feng B."/>
            <person name="Zhu X."/>
            <person name="Liu R."/>
            <person name="Schnable J.C."/>
            <person name="Zhu J.-K."/>
            <person name="Zhang H."/>
        </authorList>
    </citation>
    <scope>NUCLEOTIDE SEQUENCE [LARGE SCALE GENOMIC DNA]</scope>
</reference>
<sequence length="125" mass="13831">MNAEDLMQQMNAAAASRWPGYGLLIFLGPGGSVSPMLQMPVSSMRNFIPSLRYMFGEDLAAGTGFFEEDYAYLPRRSKRARVAATSEAILGLQEVTPREGEQCAVCLQDFRADEKLRAMPPTLHL</sequence>
<name>A0A3L6RBY5_PANMI</name>
<dbReference type="STRING" id="4540.A0A3L6RBY5"/>
<keyword evidence="1" id="KW-1133">Transmembrane helix</keyword>
<evidence type="ECO:0000313" key="2">
    <source>
        <dbReference type="EMBL" id="RLM99781.1"/>
    </source>
</evidence>
<dbReference type="AlphaFoldDB" id="A0A3L6RBY5"/>
<proteinExistence type="predicted"/>